<gene>
    <name evidence="3" type="ORF">M9Y10_011199</name>
    <name evidence="2" type="ORF">M9Y10_018059</name>
</gene>
<dbReference type="EMBL" id="JAPFFF010000017">
    <property type="protein sequence ID" value="KAK8863513.1"/>
    <property type="molecule type" value="Genomic_DNA"/>
</dbReference>
<organism evidence="2 4">
    <name type="scientific">Tritrichomonas musculus</name>
    <dbReference type="NCBI Taxonomy" id="1915356"/>
    <lineage>
        <taxon>Eukaryota</taxon>
        <taxon>Metamonada</taxon>
        <taxon>Parabasalia</taxon>
        <taxon>Tritrichomonadida</taxon>
        <taxon>Tritrichomonadidae</taxon>
        <taxon>Tritrichomonas</taxon>
    </lineage>
</organism>
<feature type="transmembrane region" description="Helical" evidence="1">
    <location>
        <begin position="294"/>
        <end position="317"/>
    </location>
</feature>
<evidence type="ECO:0000313" key="3">
    <source>
        <dbReference type="EMBL" id="KAK8863513.1"/>
    </source>
</evidence>
<feature type="transmembrane region" description="Helical" evidence="1">
    <location>
        <begin position="136"/>
        <end position="156"/>
    </location>
</feature>
<feature type="transmembrane region" description="Helical" evidence="1">
    <location>
        <begin position="267"/>
        <end position="288"/>
    </location>
</feature>
<sequence>MSSIISYGMAPIYKSLSQDWLNMTLSFAQVILASPLIAFYIFFILKSVISLVEFFTSIPSFVKNIISYILKSFKTSFQETCSIFFSNKNELAFDCIYTFIVIVFLLLSSLFFGLFAGIAYGIFFFDKSIIALGSTHYILIVIQIFAFAFPTYAYFFQTLFGIKCKKFELIEIYIDWGGDCVKGMNKSEKSINEDTSSDQEEKEKKPKRIINDPLITELGKDDVESENKFTKIFSSILSLTIADDYFSIYYYSKQIALDRHKQSRKRICMLIFFILNMIVIAYDVYKLILDYSDYLLFSIIIRFVIVPFFSYYNIITVFYHKAKDKTLQIVNYVSIVFTVLIVIVVVFGAIYSKVYQNKFRINDLNYYPPFDNVTIANEQLISHPICSQNINNVSAFESFGYSLGGFDIKRDRKVFDNQMKIFFGENYKNHISYSIHDVDEHFFFIKFYDASIDTYIYAFRGYTSGPEIAFQFELFVSYYIIPFFDDIIPLYEIINDNWLSFYTNFFHSFGIRFFDNRNLIVKYANSIIDIYKKQNDDLKENVIFTGINCGGVIAKIVGTLMHRKSISFLSFPMGMDFLEHLFHYSSTFMSYVTNVFNIDGLFSHPDSDHTINIGIDMPVFYKTKFCTSGFCDLFSKTDNIYRTFCTMSETCGKGNQFKYYCEKTIGEKNLNIIRESLLESD</sequence>
<proteinExistence type="predicted"/>
<protein>
    <recommendedName>
        <fullName evidence="5">Fungal lipase-like domain-containing protein</fullName>
    </recommendedName>
</protein>
<feature type="transmembrane region" description="Helical" evidence="1">
    <location>
        <begin position="91"/>
        <end position="124"/>
    </location>
</feature>
<accession>A0ABR2GMF3</accession>
<dbReference type="Proteomes" id="UP001470230">
    <property type="component" value="Unassembled WGS sequence"/>
</dbReference>
<feature type="transmembrane region" description="Helical" evidence="1">
    <location>
        <begin position="329"/>
        <end position="351"/>
    </location>
</feature>
<feature type="transmembrane region" description="Helical" evidence="1">
    <location>
        <begin position="20"/>
        <end position="42"/>
    </location>
</feature>
<evidence type="ECO:0000313" key="2">
    <source>
        <dbReference type="EMBL" id="KAK8835125.1"/>
    </source>
</evidence>
<name>A0ABR2GMF3_9EUKA</name>
<evidence type="ECO:0008006" key="5">
    <source>
        <dbReference type="Google" id="ProtNLM"/>
    </source>
</evidence>
<dbReference type="EMBL" id="JAPFFF010000232">
    <property type="protein sequence ID" value="KAK8835125.1"/>
    <property type="molecule type" value="Genomic_DNA"/>
</dbReference>
<reference evidence="2 4" key="1">
    <citation type="submission" date="2024-04" db="EMBL/GenBank/DDBJ databases">
        <title>Tritrichomonas musculus Genome.</title>
        <authorList>
            <person name="Alves-Ferreira E."/>
            <person name="Grigg M."/>
            <person name="Lorenzi H."/>
            <person name="Galac M."/>
        </authorList>
    </citation>
    <scope>NUCLEOTIDE SEQUENCE [LARGE SCALE GENOMIC DNA]</scope>
    <source>
        <strain evidence="2 4">EAF2021</strain>
    </source>
</reference>
<feature type="transmembrane region" description="Helical" evidence="1">
    <location>
        <begin position="48"/>
        <end position="70"/>
    </location>
</feature>
<evidence type="ECO:0000256" key="1">
    <source>
        <dbReference type="SAM" id="Phobius"/>
    </source>
</evidence>
<comment type="caution">
    <text evidence="2">The sequence shown here is derived from an EMBL/GenBank/DDBJ whole genome shotgun (WGS) entry which is preliminary data.</text>
</comment>
<keyword evidence="1" id="KW-0472">Membrane</keyword>
<keyword evidence="1" id="KW-1133">Transmembrane helix</keyword>
<keyword evidence="1" id="KW-0812">Transmembrane</keyword>
<evidence type="ECO:0000313" key="4">
    <source>
        <dbReference type="Proteomes" id="UP001470230"/>
    </source>
</evidence>
<keyword evidence="4" id="KW-1185">Reference proteome</keyword>